<evidence type="ECO:0008006" key="3">
    <source>
        <dbReference type="Google" id="ProtNLM"/>
    </source>
</evidence>
<gene>
    <name evidence="1" type="ORF">ACFSR0_07030</name>
</gene>
<dbReference type="Gene3D" id="3.40.50.150">
    <property type="entry name" value="Vaccinia Virus protein VP39"/>
    <property type="match status" value="1"/>
</dbReference>
<protein>
    <recommendedName>
        <fullName evidence="3">Methyltransferase type 11 domain-containing protein</fullName>
    </recommendedName>
</protein>
<reference evidence="2" key="1">
    <citation type="journal article" date="2019" name="Int. J. Syst. Evol. Microbiol.">
        <title>The Global Catalogue of Microorganisms (GCM) 10K type strain sequencing project: providing services to taxonomists for standard genome sequencing and annotation.</title>
        <authorList>
            <consortium name="The Broad Institute Genomics Platform"/>
            <consortium name="The Broad Institute Genome Sequencing Center for Infectious Disease"/>
            <person name="Wu L."/>
            <person name="Ma J."/>
        </authorList>
    </citation>
    <scope>NUCLEOTIDE SEQUENCE [LARGE SCALE GENOMIC DNA]</scope>
    <source>
        <strain evidence="2">TISTR 932</strain>
    </source>
</reference>
<evidence type="ECO:0000313" key="1">
    <source>
        <dbReference type="EMBL" id="MFD2729173.1"/>
    </source>
</evidence>
<dbReference type="SUPFAM" id="SSF53335">
    <property type="entry name" value="S-adenosyl-L-methionine-dependent methyltransferases"/>
    <property type="match status" value="1"/>
</dbReference>
<comment type="caution">
    <text evidence="1">The sequence shown here is derived from an EMBL/GenBank/DDBJ whole genome shotgun (WGS) entry which is preliminary data.</text>
</comment>
<dbReference type="RefSeq" id="WP_379981285.1">
    <property type="nucleotide sequence ID" value="NZ_JBHUMO010000044.1"/>
</dbReference>
<proteinExistence type="predicted"/>
<sequence length="168" mass="19340">MLTVRFRNLVPTSVYPRLKSRVCALGSINEAMLTMLSPRAKKQAIAEYLRVLKPGGRLLTHDISFLDPQIAKIVKQLQETIHVKVDPLYIDDWIQLFQETGFQKVTSQTGKMSLMSPKGMIRDEGLFSTIQIIYRGMKPENRKMFKNMFSFFNKTGKELCYITICSIK</sequence>
<name>A0ABW5TKF7_9ENTE</name>
<accession>A0ABW5TKF7</accession>
<dbReference type="EMBL" id="JBHUMO010000044">
    <property type="protein sequence ID" value="MFD2729173.1"/>
    <property type="molecule type" value="Genomic_DNA"/>
</dbReference>
<organism evidence="1 2">
    <name type="scientific">Enterococcus camelliae</name>
    <dbReference type="NCBI Taxonomy" id="453959"/>
    <lineage>
        <taxon>Bacteria</taxon>
        <taxon>Bacillati</taxon>
        <taxon>Bacillota</taxon>
        <taxon>Bacilli</taxon>
        <taxon>Lactobacillales</taxon>
        <taxon>Enterococcaceae</taxon>
        <taxon>Enterococcus</taxon>
    </lineage>
</organism>
<evidence type="ECO:0000313" key="2">
    <source>
        <dbReference type="Proteomes" id="UP001597427"/>
    </source>
</evidence>
<keyword evidence="2" id="KW-1185">Reference proteome</keyword>
<dbReference type="Proteomes" id="UP001597427">
    <property type="component" value="Unassembled WGS sequence"/>
</dbReference>
<dbReference type="InterPro" id="IPR029063">
    <property type="entry name" value="SAM-dependent_MTases_sf"/>
</dbReference>